<accession>A0A1G9A2P5</accession>
<dbReference type="STRING" id="407036.SAMN05216243_2349"/>
<feature type="transmembrane region" description="Helical" evidence="1">
    <location>
        <begin position="89"/>
        <end position="109"/>
    </location>
</feature>
<feature type="transmembrane region" description="Helical" evidence="1">
    <location>
        <begin position="6"/>
        <end position="23"/>
    </location>
</feature>
<name>A0A1G9A2P5_9BACI</name>
<evidence type="ECO:0000256" key="1">
    <source>
        <dbReference type="SAM" id="Phobius"/>
    </source>
</evidence>
<organism evidence="2 3">
    <name type="scientific">Sediminibacillus albus</name>
    <dbReference type="NCBI Taxonomy" id="407036"/>
    <lineage>
        <taxon>Bacteria</taxon>
        <taxon>Bacillati</taxon>
        <taxon>Bacillota</taxon>
        <taxon>Bacilli</taxon>
        <taxon>Bacillales</taxon>
        <taxon>Bacillaceae</taxon>
        <taxon>Sediminibacillus</taxon>
    </lineage>
</organism>
<evidence type="ECO:0000313" key="3">
    <source>
        <dbReference type="Proteomes" id="UP000198694"/>
    </source>
</evidence>
<dbReference type="RefSeq" id="WP_245690121.1">
    <property type="nucleotide sequence ID" value="NZ_FNFL01000003.1"/>
</dbReference>
<dbReference type="AlphaFoldDB" id="A0A1G9A2P5"/>
<keyword evidence="1" id="KW-1133">Transmembrane helix</keyword>
<reference evidence="2 3" key="1">
    <citation type="submission" date="2016-10" db="EMBL/GenBank/DDBJ databases">
        <authorList>
            <person name="de Groot N.N."/>
        </authorList>
    </citation>
    <scope>NUCLEOTIDE SEQUENCE [LARGE SCALE GENOMIC DNA]</scope>
    <source>
        <strain evidence="2 3">CGMCC 1.6502</strain>
    </source>
</reference>
<feature type="transmembrane region" description="Helical" evidence="1">
    <location>
        <begin position="115"/>
        <end position="135"/>
    </location>
</feature>
<proteinExistence type="predicted"/>
<sequence length="144" mass="16268">MDLINIIAISATVLVWFHPWMGLQTFRKTIGITLFLELFYLIGSYALEWPFPTPLVLIQLFVVTVWGVVLGIAFSRIWPLPSHKGFERIFRTFLVVIPALGLGMGLQVLLQGAQATQAIYLIFALSAWLGSGHFIRRTVTEEYS</sequence>
<dbReference type="Proteomes" id="UP000198694">
    <property type="component" value="Unassembled WGS sequence"/>
</dbReference>
<feature type="transmembrane region" description="Helical" evidence="1">
    <location>
        <begin position="30"/>
        <end position="47"/>
    </location>
</feature>
<keyword evidence="1" id="KW-0812">Transmembrane</keyword>
<keyword evidence="3" id="KW-1185">Reference proteome</keyword>
<gene>
    <name evidence="2" type="ORF">SAMN05216243_2349</name>
</gene>
<evidence type="ECO:0000313" key="2">
    <source>
        <dbReference type="EMBL" id="SDK21114.1"/>
    </source>
</evidence>
<protein>
    <submittedName>
        <fullName evidence="2">Uncharacterized protein</fullName>
    </submittedName>
</protein>
<dbReference type="EMBL" id="FNFL01000003">
    <property type="protein sequence ID" value="SDK21114.1"/>
    <property type="molecule type" value="Genomic_DNA"/>
</dbReference>
<keyword evidence="1" id="KW-0472">Membrane</keyword>
<feature type="transmembrane region" description="Helical" evidence="1">
    <location>
        <begin position="53"/>
        <end position="77"/>
    </location>
</feature>